<comment type="caution">
    <text evidence="2">The sequence shown here is derived from an EMBL/GenBank/DDBJ whole genome shotgun (WGS) entry which is preliminary data.</text>
</comment>
<feature type="signal peptide" evidence="1">
    <location>
        <begin position="1"/>
        <end position="21"/>
    </location>
</feature>
<dbReference type="Proteomes" id="UP001153365">
    <property type="component" value="Unassembled WGS sequence"/>
</dbReference>
<accession>A0AAV0BF64</accession>
<keyword evidence="3" id="KW-1185">Reference proteome</keyword>
<gene>
    <name evidence="2" type="ORF">PPACK8108_LOCUS19037</name>
</gene>
<keyword evidence="1" id="KW-0732">Signal</keyword>
<evidence type="ECO:0000256" key="1">
    <source>
        <dbReference type="SAM" id="SignalP"/>
    </source>
</evidence>
<evidence type="ECO:0000313" key="3">
    <source>
        <dbReference type="Proteomes" id="UP001153365"/>
    </source>
</evidence>
<name>A0AAV0BF64_PHAPC</name>
<reference evidence="2" key="1">
    <citation type="submission" date="2022-06" db="EMBL/GenBank/DDBJ databases">
        <authorList>
            <consortium name="SYNGENTA / RWTH Aachen University"/>
        </authorList>
    </citation>
    <scope>NUCLEOTIDE SEQUENCE</scope>
</reference>
<dbReference type="AlphaFoldDB" id="A0AAV0BF64"/>
<protein>
    <submittedName>
        <fullName evidence="2">Expressed protein</fullName>
    </submittedName>
</protein>
<sequence length="88" mass="10167">MINRILQSSLALCTWLQVSRGTVNTLISLEAFKLHNCSRQPCYRSKPLFDLSFLLYGGWTNVSGARRIAPFFCESYFVFVLLIFDHPF</sequence>
<organism evidence="2 3">
    <name type="scientific">Phakopsora pachyrhizi</name>
    <name type="common">Asian soybean rust disease fungus</name>
    <dbReference type="NCBI Taxonomy" id="170000"/>
    <lineage>
        <taxon>Eukaryota</taxon>
        <taxon>Fungi</taxon>
        <taxon>Dikarya</taxon>
        <taxon>Basidiomycota</taxon>
        <taxon>Pucciniomycotina</taxon>
        <taxon>Pucciniomycetes</taxon>
        <taxon>Pucciniales</taxon>
        <taxon>Phakopsoraceae</taxon>
        <taxon>Phakopsora</taxon>
    </lineage>
</organism>
<proteinExistence type="predicted"/>
<evidence type="ECO:0000313" key="2">
    <source>
        <dbReference type="EMBL" id="CAH7684663.1"/>
    </source>
</evidence>
<feature type="chain" id="PRO_5043908678" evidence="1">
    <location>
        <begin position="22"/>
        <end position="88"/>
    </location>
</feature>
<dbReference type="EMBL" id="CALTRL010005626">
    <property type="protein sequence ID" value="CAH7684663.1"/>
    <property type="molecule type" value="Genomic_DNA"/>
</dbReference>